<dbReference type="GO" id="GO:0071596">
    <property type="term" value="P:ubiquitin-dependent protein catabolic process via the N-end rule pathway"/>
    <property type="evidence" value="ECO:0007669"/>
    <property type="project" value="UniProtKB-UniRule"/>
</dbReference>
<dbReference type="AlphaFoldDB" id="A0A2D4PYN8"/>
<protein>
    <recommendedName>
        <fullName evidence="1">E3 ubiquitin-protein ligase</fullName>
        <ecNumber evidence="1">2.3.2.27</ecNumber>
    </recommendedName>
</protein>
<dbReference type="Pfam" id="PF18995">
    <property type="entry name" value="PRT6_C"/>
    <property type="match status" value="1"/>
</dbReference>
<keyword evidence="1" id="KW-0833">Ubl conjugation pathway</keyword>
<dbReference type="GO" id="GO:0061630">
    <property type="term" value="F:ubiquitin protein ligase activity"/>
    <property type="evidence" value="ECO:0007669"/>
    <property type="project" value="UniProtKB-UniRule"/>
</dbReference>
<evidence type="ECO:0000256" key="1">
    <source>
        <dbReference type="RuleBase" id="RU366018"/>
    </source>
</evidence>
<keyword evidence="1" id="KW-0862">Zinc</keyword>
<reference evidence="4" key="1">
    <citation type="submission" date="2017-07" db="EMBL/GenBank/DDBJ databases">
        <authorList>
            <person name="Mikheyev A."/>
            <person name="Grau M."/>
        </authorList>
    </citation>
    <scope>NUCLEOTIDE SEQUENCE</scope>
    <source>
        <tissue evidence="4">Venom_gland</tissue>
    </source>
</reference>
<feature type="domain" description="E3 ubiquitin-protein ligase UBR-like C-terminal" evidence="3">
    <location>
        <begin position="52"/>
        <end position="470"/>
    </location>
</feature>
<comment type="similarity">
    <text evidence="1">Belongs to the E3 ubiquitin-protein ligase UBR1-like family.</text>
</comment>
<keyword evidence="1" id="KW-0863">Zinc-finger</keyword>
<accession>A0A2D4PYN8</accession>
<name>A0A2D4PYN8_MICSU</name>
<dbReference type="PANTHER" id="PTHR21497">
    <property type="entry name" value="UBIQUITIN LIGASE E3 ALPHA-RELATED"/>
    <property type="match status" value="1"/>
</dbReference>
<dbReference type="InterPro" id="IPR044046">
    <property type="entry name" value="E3_ligase_UBR-like_C"/>
</dbReference>
<comment type="pathway">
    <text evidence="1">Protein modification; protein ubiquitination.</text>
</comment>
<dbReference type="GO" id="GO:0000151">
    <property type="term" value="C:ubiquitin ligase complex"/>
    <property type="evidence" value="ECO:0007669"/>
    <property type="project" value="TreeGrafter"/>
</dbReference>
<dbReference type="GO" id="GO:0008270">
    <property type="term" value="F:zinc ion binding"/>
    <property type="evidence" value="ECO:0007669"/>
    <property type="project" value="UniProtKB-UniRule"/>
</dbReference>
<keyword evidence="1" id="KW-0479">Metal-binding</keyword>
<evidence type="ECO:0000313" key="4">
    <source>
        <dbReference type="EMBL" id="LAB63102.1"/>
    </source>
</evidence>
<dbReference type="GO" id="GO:0005737">
    <property type="term" value="C:cytoplasm"/>
    <property type="evidence" value="ECO:0007669"/>
    <property type="project" value="TreeGrafter"/>
</dbReference>
<sequence>MLQDQESANNLPCNNSEKMDEAHLPEGFRPEVQPKNPYSESIKEMLKTFGTATYKVGLKVHPNEEDPRVPIMCWGSCAFTIQAIEQILADEEKPLFGQLSCRQDDCLTSLTRFAAAQWTVSSLLAVQGHFCMLLPSLVPYEKSGNLPCILDIDIFHLLVCLIFSFPAVHCQDFSGVSLGTGDIHIFHLVTMAHIVQIILTSSTEENGMDQGNSTIEEDAVLALHKYIGQCVGSALKEISSGWHLWKSIKTGIMPFLRCSAMFFHYLNGVPIPSELKANGANQFEYLCSYLSLPSNLICLFQENSKITNTLIESWCNNSEVKRCLQGQRQAISYPRESNKLIELPEDYSCLINQASNFSCPKSGGDKSRAPTLCLVCGTMLCSQSYCCQTELEGEDVGACTAHTYTCGSGVGIFLRVRECQVLFLAGKTKGCFYAPPYLDDYGETDQGLRRGNPLHLCRERFKKIQKLWQQHSITEEIGHAQEANQTLVGIDWQHL</sequence>
<comment type="catalytic activity">
    <reaction evidence="1">
        <text>S-ubiquitinyl-[E2 ubiquitin-conjugating enzyme]-L-cysteine + [acceptor protein]-L-lysine = [E2 ubiquitin-conjugating enzyme]-L-cysteine + N(6)-ubiquitinyl-[acceptor protein]-L-lysine.</text>
        <dbReference type="EC" id="2.3.2.27"/>
    </reaction>
</comment>
<dbReference type="GO" id="GO:0016567">
    <property type="term" value="P:protein ubiquitination"/>
    <property type="evidence" value="ECO:0007669"/>
    <property type="project" value="UniProtKB-UniRule"/>
</dbReference>
<dbReference type="EC" id="2.3.2.27" evidence="1"/>
<dbReference type="EMBL" id="IACN01103190">
    <property type="protein sequence ID" value="LAB63102.1"/>
    <property type="molecule type" value="Transcribed_RNA"/>
</dbReference>
<organism evidence="4">
    <name type="scientific">Micrurus surinamensis</name>
    <name type="common">Surinam coral snake</name>
    <dbReference type="NCBI Taxonomy" id="129470"/>
    <lineage>
        <taxon>Eukaryota</taxon>
        <taxon>Metazoa</taxon>
        <taxon>Chordata</taxon>
        <taxon>Craniata</taxon>
        <taxon>Vertebrata</taxon>
        <taxon>Euteleostomi</taxon>
        <taxon>Lepidosauria</taxon>
        <taxon>Squamata</taxon>
        <taxon>Bifurcata</taxon>
        <taxon>Unidentata</taxon>
        <taxon>Episquamata</taxon>
        <taxon>Toxicofera</taxon>
        <taxon>Serpentes</taxon>
        <taxon>Colubroidea</taxon>
        <taxon>Elapidae</taxon>
        <taxon>Elapinae</taxon>
        <taxon>Micrurus</taxon>
    </lineage>
</organism>
<feature type="region of interest" description="Disordered" evidence="2">
    <location>
        <begin position="1"/>
        <end position="20"/>
    </location>
</feature>
<comment type="function">
    <text evidence="1">Ubiquitin ligase protein which is a component of the N-end rule pathway. Recognizes and binds to proteins bearing specific N-terminal residues that are destabilizing according to the N-end rule, leading to their ubiquitination and subsequent degradation.</text>
</comment>
<evidence type="ECO:0000259" key="3">
    <source>
        <dbReference type="Pfam" id="PF18995"/>
    </source>
</evidence>
<dbReference type="PANTHER" id="PTHR21497:SF28">
    <property type="entry name" value="E3 UBIQUITIN-PROTEIN LIGASE UBR2"/>
    <property type="match status" value="1"/>
</dbReference>
<evidence type="ECO:0000256" key="2">
    <source>
        <dbReference type="SAM" id="MobiDB-lite"/>
    </source>
</evidence>
<feature type="compositionally biased region" description="Polar residues" evidence="2">
    <location>
        <begin position="1"/>
        <end position="16"/>
    </location>
</feature>
<dbReference type="UniPathway" id="UPA00143"/>
<proteinExistence type="inferred from homology"/>
<dbReference type="InterPro" id="IPR039164">
    <property type="entry name" value="UBR1-like"/>
</dbReference>
<reference evidence="4" key="2">
    <citation type="submission" date="2017-11" db="EMBL/GenBank/DDBJ databases">
        <title>Coralsnake Venomics: Analyses of Venom Gland Transcriptomes and Proteomes of Six Brazilian Taxa.</title>
        <authorList>
            <person name="Aird S.D."/>
            <person name="Jorge da Silva N."/>
            <person name="Qiu L."/>
            <person name="Villar-Briones A."/>
            <person name="Aparecida-Saddi V."/>
            <person name="Campos-Telles M.P."/>
            <person name="Grau M."/>
            <person name="Mikheyev A.S."/>
        </authorList>
    </citation>
    <scope>NUCLEOTIDE SEQUENCE</scope>
    <source>
        <tissue evidence="4">Venom_gland</tissue>
    </source>
</reference>
<keyword evidence="1" id="KW-0808">Transferase</keyword>